<keyword evidence="1" id="KW-0472">Membrane</keyword>
<keyword evidence="1" id="KW-1133">Transmembrane helix</keyword>
<evidence type="ECO:0000313" key="2">
    <source>
        <dbReference type="EMBL" id="KAF2262621.1"/>
    </source>
</evidence>
<gene>
    <name evidence="2" type="ORF">CC78DRAFT_313134</name>
</gene>
<reference evidence="3" key="1">
    <citation type="journal article" date="2020" name="Stud. Mycol.">
        <title>101 Dothideomycetes genomes: A test case for predicting lifestyles and emergence of pathogens.</title>
        <authorList>
            <person name="Haridas S."/>
            <person name="Albert R."/>
            <person name="Binder M."/>
            <person name="Bloem J."/>
            <person name="LaButti K."/>
            <person name="Salamov A."/>
            <person name="Andreopoulos B."/>
            <person name="Baker S."/>
            <person name="Barry K."/>
            <person name="Bills G."/>
            <person name="Bluhm B."/>
            <person name="Cannon C."/>
            <person name="Castanera R."/>
            <person name="Culley D."/>
            <person name="Daum C."/>
            <person name="Ezra D."/>
            <person name="Gonzalez J."/>
            <person name="Henrissat B."/>
            <person name="Kuo A."/>
            <person name="Liang C."/>
            <person name="Lipzen A."/>
            <person name="Lutzoni F."/>
            <person name="Magnuson J."/>
            <person name="Mondo S."/>
            <person name="Nolan M."/>
            <person name="Ohm R."/>
            <person name="Pangilinan J."/>
            <person name="Park H.-J."/>
            <person name="Ramirez L."/>
            <person name="Alfaro M."/>
            <person name="Sun H."/>
            <person name="Tritt A."/>
            <person name="Yoshinaga Y."/>
            <person name="Zwiers L.-H."/>
            <person name="Turgeon B."/>
            <person name="Goodwin S."/>
            <person name="Spatafora J."/>
            <person name="Crous P."/>
            <person name="Grigoriev I."/>
        </authorList>
    </citation>
    <scope>NUCLEOTIDE SEQUENCE [LARGE SCALE GENOMIC DNA]</scope>
    <source>
        <strain evidence="3">CBS 304.66</strain>
    </source>
</reference>
<evidence type="ECO:0000313" key="3">
    <source>
        <dbReference type="Proteomes" id="UP000800093"/>
    </source>
</evidence>
<comment type="caution">
    <text evidence="2">The sequence shown here is derived from an EMBL/GenBank/DDBJ whole genome shotgun (WGS) entry which is preliminary data.</text>
</comment>
<organism evidence="2 3">
    <name type="scientific">Lojkania enalia</name>
    <dbReference type="NCBI Taxonomy" id="147567"/>
    <lineage>
        <taxon>Eukaryota</taxon>
        <taxon>Fungi</taxon>
        <taxon>Dikarya</taxon>
        <taxon>Ascomycota</taxon>
        <taxon>Pezizomycotina</taxon>
        <taxon>Dothideomycetes</taxon>
        <taxon>Pleosporomycetidae</taxon>
        <taxon>Pleosporales</taxon>
        <taxon>Pleosporales incertae sedis</taxon>
        <taxon>Lojkania</taxon>
    </lineage>
</organism>
<dbReference type="AlphaFoldDB" id="A0A9P4K5S7"/>
<accession>A0A9P4K5S7</accession>
<keyword evidence="1" id="KW-0812">Transmembrane</keyword>
<feature type="transmembrane region" description="Helical" evidence="1">
    <location>
        <begin position="61"/>
        <end position="85"/>
    </location>
</feature>
<proteinExistence type="predicted"/>
<dbReference type="EMBL" id="ML986638">
    <property type="protein sequence ID" value="KAF2262621.1"/>
    <property type="molecule type" value="Genomic_DNA"/>
</dbReference>
<sequence length="121" mass="13582">MTVWLRIESNDCDTWICSVYILSEKFSKSGTGDNGERRTSQKPGCINIRCRMMRMRNDGAFIALSCGVRFACLGLHCVAILSATARIKKGYLAMRCACRKSDIDVFEKIVGLVHLAVFQPR</sequence>
<evidence type="ECO:0000256" key="1">
    <source>
        <dbReference type="SAM" id="Phobius"/>
    </source>
</evidence>
<keyword evidence="3" id="KW-1185">Reference proteome</keyword>
<name>A0A9P4K5S7_9PLEO</name>
<protein>
    <submittedName>
        <fullName evidence="2">Uncharacterized protein</fullName>
    </submittedName>
</protein>
<dbReference type="Proteomes" id="UP000800093">
    <property type="component" value="Unassembled WGS sequence"/>
</dbReference>